<proteinExistence type="predicted"/>
<dbReference type="PANTHER" id="PTHR38436">
    <property type="entry name" value="POLYKETIDE CYCLASE SNOAL-LIKE DOMAIN"/>
    <property type="match status" value="1"/>
</dbReference>
<accession>A0ABU5HHG5</accession>
<dbReference type="SUPFAM" id="SSF54427">
    <property type="entry name" value="NTF2-like"/>
    <property type="match status" value="1"/>
</dbReference>
<comment type="caution">
    <text evidence="1">The sequence shown here is derived from an EMBL/GenBank/DDBJ whole genome shotgun (WGS) entry which is preliminary data.</text>
</comment>
<gene>
    <name evidence="1" type="ORF">SYV04_40290</name>
</gene>
<evidence type="ECO:0000313" key="1">
    <source>
        <dbReference type="EMBL" id="MDY7232695.1"/>
    </source>
</evidence>
<organism evidence="1 2">
    <name type="scientific">Hyalangium rubrum</name>
    <dbReference type="NCBI Taxonomy" id="3103134"/>
    <lineage>
        <taxon>Bacteria</taxon>
        <taxon>Pseudomonadati</taxon>
        <taxon>Myxococcota</taxon>
        <taxon>Myxococcia</taxon>
        <taxon>Myxococcales</taxon>
        <taxon>Cystobacterineae</taxon>
        <taxon>Archangiaceae</taxon>
        <taxon>Hyalangium</taxon>
    </lineage>
</organism>
<dbReference type="RefSeq" id="WP_321551409.1">
    <property type="nucleotide sequence ID" value="NZ_JAXIVS010000022.1"/>
</dbReference>
<dbReference type="EMBL" id="JAXIVS010000022">
    <property type="protein sequence ID" value="MDY7232695.1"/>
    <property type="molecule type" value="Genomic_DNA"/>
</dbReference>
<reference evidence="1 2" key="1">
    <citation type="submission" date="2023-12" db="EMBL/GenBank/DDBJ databases">
        <title>the genome sequence of Hyalangium sp. s54d21.</title>
        <authorList>
            <person name="Zhang X."/>
        </authorList>
    </citation>
    <scope>NUCLEOTIDE SEQUENCE [LARGE SCALE GENOMIC DNA]</scope>
    <source>
        <strain evidence="2">s54d21</strain>
    </source>
</reference>
<dbReference type="InterPro" id="IPR032710">
    <property type="entry name" value="NTF2-like_dom_sf"/>
</dbReference>
<dbReference type="InterPro" id="IPR009959">
    <property type="entry name" value="Cyclase_SnoaL-like"/>
</dbReference>
<protein>
    <submittedName>
        <fullName evidence="1">Ester cyclase</fullName>
    </submittedName>
</protein>
<dbReference type="Pfam" id="PF07366">
    <property type="entry name" value="SnoaL"/>
    <property type="match status" value="1"/>
</dbReference>
<name>A0ABU5HHG5_9BACT</name>
<dbReference type="PANTHER" id="PTHR38436:SF1">
    <property type="entry name" value="ESTER CYCLASE"/>
    <property type="match status" value="1"/>
</dbReference>
<dbReference type="Gene3D" id="3.10.450.50">
    <property type="match status" value="1"/>
</dbReference>
<keyword evidence="2" id="KW-1185">Reference proteome</keyword>
<evidence type="ECO:0000313" key="2">
    <source>
        <dbReference type="Proteomes" id="UP001291309"/>
    </source>
</evidence>
<sequence length="185" mass="19992">MTPEEACALAIRCRVELPRKPELADEILAPGFVLHALDPLTPPLGMGAESLKRAAQLYISAVPDMAFKVEDIVAAGDRVSVRWTSEGTHTARLLGFPATRKRLKFQGIDMFRISDGKIQEAWTSWDVLGVLPQLGVIPSLGAVLGLHLGLFPRLPLWVLNRGQSSKAAQGSSVELSKVGSATRET</sequence>
<dbReference type="Proteomes" id="UP001291309">
    <property type="component" value="Unassembled WGS sequence"/>
</dbReference>